<name>A0A6B0U6A6_IXORI</name>
<dbReference type="EMBL" id="GIFC01002127">
    <property type="protein sequence ID" value="MXU84210.1"/>
    <property type="molecule type" value="Transcribed_RNA"/>
</dbReference>
<evidence type="ECO:0008006" key="3">
    <source>
        <dbReference type="Google" id="ProtNLM"/>
    </source>
</evidence>
<keyword evidence="1" id="KW-0732">Signal</keyword>
<dbReference type="AlphaFoldDB" id="A0A6B0U6A6"/>
<feature type="chain" id="PRO_5025620704" description="Secreted protein" evidence="1">
    <location>
        <begin position="29"/>
        <end position="79"/>
    </location>
</feature>
<sequence>MVGSLGLACVDLAWLVLNWPMPAFPCDALHFCGVLFSMRRTNTNTIKKLFVFYFPHSRGPIANKFPPTPPLLFPPDLLH</sequence>
<organism evidence="2">
    <name type="scientific">Ixodes ricinus</name>
    <name type="common">Common tick</name>
    <name type="synonym">Acarus ricinus</name>
    <dbReference type="NCBI Taxonomy" id="34613"/>
    <lineage>
        <taxon>Eukaryota</taxon>
        <taxon>Metazoa</taxon>
        <taxon>Ecdysozoa</taxon>
        <taxon>Arthropoda</taxon>
        <taxon>Chelicerata</taxon>
        <taxon>Arachnida</taxon>
        <taxon>Acari</taxon>
        <taxon>Parasitiformes</taxon>
        <taxon>Ixodida</taxon>
        <taxon>Ixodoidea</taxon>
        <taxon>Ixodidae</taxon>
        <taxon>Ixodinae</taxon>
        <taxon>Ixodes</taxon>
    </lineage>
</organism>
<evidence type="ECO:0000313" key="2">
    <source>
        <dbReference type="EMBL" id="MXU84210.1"/>
    </source>
</evidence>
<reference evidence="2" key="1">
    <citation type="submission" date="2019-12" db="EMBL/GenBank/DDBJ databases">
        <title>An insight into the sialome of adult female Ixodes ricinus ticks feeding for 6 days.</title>
        <authorList>
            <person name="Perner J."/>
            <person name="Ribeiro J.M.C."/>
        </authorList>
    </citation>
    <scope>NUCLEOTIDE SEQUENCE</scope>
    <source>
        <strain evidence="2">Semi-engorged</strain>
        <tissue evidence="2">Salivary glands</tissue>
    </source>
</reference>
<feature type="signal peptide" evidence="1">
    <location>
        <begin position="1"/>
        <end position="28"/>
    </location>
</feature>
<proteinExistence type="predicted"/>
<evidence type="ECO:0000256" key="1">
    <source>
        <dbReference type="SAM" id="SignalP"/>
    </source>
</evidence>
<accession>A0A6B0U6A6</accession>
<protein>
    <recommendedName>
        <fullName evidence="3">Secreted protein</fullName>
    </recommendedName>
</protein>